<organism evidence="1">
    <name type="scientific">Siphoviridae sp. ctTkm23</name>
    <dbReference type="NCBI Taxonomy" id="2825522"/>
    <lineage>
        <taxon>Viruses</taxon>
        <taxon>Duplodnaviria</taxon>
        <taxon>Heunggongvirae</taxon>
        <taxon>Uroviricota</taxon>
        <taxon>Caudoviricetes</taxon>
    </lineage>
</organism>
<name>A0A8S5TRN3_9CAUD</name>
<reference evidence="1" key="1">
    <citation type="journal article" date="2021" name="Proc. Natl. Acad. Sci. U.S.A.">
        <title>A Catalog of Tens of Thousands of Viruses from Human Metagenomes Reveals Hidden Associations with Chronic Diseases.</title>
        <authorList>
            <person name="Tisza M.J."/>
            <person name="Buck C.B."/>
        </authorList>
    </citation>
    <scope>NUCLEOTIDE SEQUENCE</scope>
    <source>
        <strain evidence="1">CtTkm23</strain>
    </source>
</reference>
<protein>
    <submittedName>
        <fullName evidence="1">DNA N-6-adenine-methyltransferase</fullName>
    </submittedName>
</protein>
<accession>A0A8S5TRN3</accession>
<proteinExistence type="predicted"/>
<evidence type="ECO:0000313" key="1">
    <source>
        <dbReference type="EMBL" id="DAF84866.1"/>
    </source>
</evidence>
<sequence length="47" mass="5420">MLNFNTNTINKDEWLTPPWLLSKLGSFDLDPCASVNRPWPTTSNQQK</sequence>
<dbReference type="EMBL" id="BK015911">
    <property type="protein sequence ID" value="DAF84866.1"/>
    <property type="molecule type" value="Genomic_DNA"/>
</dbReference>